<accession>A0A0F9HEW3</accession>
<gene>
    <name evidence="1" type="ORF">LCGC14_1791880</name>
</gene>
<name>A0A0F9HEW3_9ZZZZ</name>
<feature type="non-terminal residue" evidence="1">
    <location>
        <position position="101"/>
    </location>
</feature>
<organism evidence="1">
    <name type="scientific">marine sediment metagenome</name>
    <dbReference type="NCBI Taxonomy" id="412755"/>
    <lineage>
        <taxon>unclassified sequences</taxon>
        <taxon>metagenomes</taxon>
        <taxon>ecological metagenomes</taxon>
    </lineage>
</organism>
<sequence>MTKPYDLTNFEAGDFEMAVLAQAFMLPKSTIFQRVLHFIAWGKPLHLEHQRLYYCWQATKMLAGHHGMPTNIAEKNEFLAALFNGYRKTTRKSLDVELVYM</sequence>
<dbReference type="AlphaFoldDB" id="A0A0F9HEW3"/>
<reference evidence="1" key="1">
    <citation type="journal article" date="2015" name="Nature">
        <title>Complex archaea that bridge the gap between prokaryotes and eukaryotes.</title>
        <authorList>
            <person name="Spang A."/>
            <person name="Saw J.H."/>
            <person name="Jorgensen S.L."/>
            <person name="Zaremba-Niedzwiedzka K."/>
            <person name="Martijn J."/>
            <person name="Lind A.E."/>
            <person name="van Eijk R."/>
            <person name="Schleper C."/>
            <person name="Guy L."/>
            <person name="Ettema T.J."/>
        </authorList>
    </citation>
    <scope>NUCLEOTIDE SEQUENCE</scope>
</reference>
<protein>
    <submittedName>
        <fullName evidence="1">Uncharacterized protein</fullName>
    </submittedName>
</protein>
<dbReference type="EMBL" id="LAZR01017126">
    <property type="protein sequence ID" value="KKM01697.1"/>
    <property type="molecule type" value="Genomic_DNA"/>
</dbReference>
<evidence type="ECO:0000313" key="1">
    <source>
        <dbReference type="EMBL" id="KKM01697.1"/>
    </source>
</evidence>
<proteinExistence type="predicted"/>
<comment type="caution">
    <text evidence="1">The sequence shown here is derived from an EMBL/GenBank/DDBJ whole genome shotgun (WGS) entry which is preliminary data.</text>
</comment>